<keyword evidence="1" id="KW-0175">Coiled coil</keyword>
<name>A0A0A1XDQ3_ZEUCU</name>
<feature type="coiled-coil region" evidence="1">
    <location>
        <begin position="305"/>
        <end position="340"/>
    </location>
</feature>
<dbReference type="EMBL" id="GBXI01005200">
    <property type="protein sequence ID" value="JAD09092.1"/>
    <property type="molecule type" value="Transcribed_RNA"/>
</dbReference>
<reference evidence="4" key="1">
    <citation type="submission" date="2014-11" db="EMBL/GenBank/DDBJ databases">
        <authorList>
            <person name="Geib S."/>
        </authorList>
    </citation>
    <scope>NUCLEOTIDE SEQUENCE</scope>
</reference>
<sequence>MNCEELGELPNIKYMHFTPPPPSRGDPFLIDKSETYKKEDCPDVLKEIPSEFIDEVLPVENVTVKFRVNGSRIVAQVYSNRSTIADIKADIGSKFEVDPKYIRLKQNELEISNRCLLAQTDSNQFGIFEFDLDLLHISEMSLGDGVDPPKLDLNIYYNKYHMPDFITVNIEDENGKFKTVIVEILNKAIVKPFLCGYRDKATGIEYLDAFTQTGPYFDKMKFNRYISRDTQTYEFKGKEIDTAHEQSTQCFQDGNNVMYVSAATDYTITPGKYQTYAQKMRRENKLAKIILIQRNFRRFLIVRFMRNAAAKYRRLVANRKAEEERLQVEAEKRIRRIELAKQFPQTKDDFEMLYGEVQKWKIAELKRIARLYEGPARIAEVNVLLDKEIQLRNGIEKQRCIVKKAMEDFRNEKMLTKLGEPIKWIGYKDNIIHLDLLRTQRVRFLTEVYKDMQKKTSRAERLELLSKVKQILLDERQFPDFVEIFDLIQREINLLIHTKYCDVEVLHKRQNVLWMEMIKFSKDKPPDHGEKRMCEVCKKVKPYNQFALRTRQNNVDTCKRCYYIKIASTDNKTYAAILRAIQRDERKRRCNASFAFVLQMDDIRYIIDQIWHSHSILSKNAVLSNLRLPRWLKGEDWSPWNCICLTESEARNHYRLDDPTKVYDHKMVLEVGNRHMLARNAFHKMTEIATEFVETGQWFHVGLNKQRTVYPPNEYPRSSFPSKSTNPVLKEKKKCD</sequence>
<dbReference type="GO" id="GO:0031514">
    <property type="term" value="C:motile cilium"/>
    <property type="evidence" value="ECO:0007669"/>
    <property type="project" value="TreeGrafter"/>
</dbReference>
<protein>
    <submittedName>
        <fullName evidence="4">IQ and ubiquitin-like domain-containing protein</fullName>
    </submittedName>
</protein>
<dbReference type="PANTHER" id="PTHR21074:SF0">
    <property type="entry name" value="IQ AND UBIQUITIN-LIKE DOMAIN-CONTAINING PROTEIN"/>
    <property type="match status" value="1"/>
</dbReference>
<evidence type="ECO:0000256" key="1">
    <source>
        <dbReference type="SAM" id="Coils"/>
    </source>
</evidence>
<organism evidence="4">
    <name type="scientific">Zeugodacus cucurbitae</name>
    <name type="common">Melon fruit fly</name>
    <name type="synonym">Bactrocera cucurbitae</name>
    <dbReference type="NCBI Taxonomy" id="28588"/>
    <lineage>
        <taxon>Eukaryota</taxon>
        <taxon>Metazoa</taxon>
        <taxon>Ecdysozoa</taxon>
        <taxon>Arthropoda</taxon>
        <taxon>Hexapoda</taxon>
        <taxon>Insecta</taxon>
        <taxon>Pterygota</taxon>
        <taxon>Neoptera</taxon>
        <taxon>Endopterygota</taxon>
        <taxon>Diptera</taxon>
        <taxon>Brachycera</taxon>
        <taxon>Muscomorpha</taxon>
        <taxon>Tephritoidea</taxon>
        <taxon>Tephritidae</taxon>
        <taxon>Zeugodacus</taxon>
        <taxon>Zeugodacus</taxon>
    </lineage>
</organism>
<dbReference type="OrthoDB" id="10265862at2759"/>
<dbReference type="GO" id="GO:0060271">
    <property type="term" value="P:cilium assembly"/>
    <property type="evidence" value="ECO:0007669"/>
    <property type="project" value="TreeGrafter"/>
</dbReference>
<evidence type="ECO:0000259" key="3">
    <source>
        <dbReference type="Pfam" id="PF25805"/>
    </source>
</evidence>
<gene>
    <name evidence="4" type="primary">IQUB_0</name>
    <name evidence="4" type="ORF">g.4068</name>
</gene>
<dbReference type="Pfam" id="PF25805">
    <property type="entry name" value="IQUB"/>
    <property type="match status" value="1"/>
</dbReference>
<feature type="region of interest" description="Disordered" evidence="2">
    <location>
        <begin position="712"/>
        <end position="736"/>
    </location>
</feature>
<proteinExistence type="predicted"/>
<dbReference type="GeneID" id="105214337"/>
<dbReference type="AlphaFoldDB" id="A0A0A1XDQ3"/>
<dbReference type="GO" id="GO:0001669">
    <property type="term" value="C:acrosomal vesicle"/>
    <property type="evidence" value="ECO:0007669"/>
    <property type="project" value="TreeGrafter"/>
</dbReference>
<reference evidence="4" key="2">
    <citation type="journal article" date="2015" name="Gigascience">
        <title>Reconstructing a comprehensive transcriptome assembly of a white-pupal translocated strain of the pest fruit fly Bactrocera cucurbitae.</title>
        <authorList>
            <person name="Sim S.B."/>
            <person name="Calla B."/>
            <person name="Hall B."/>
            <person name="DeRego T."/>
            <person name="Geib S.M."/>
        </authorList>
    </citation>
    <scope>NUCLEOTIDE SEQUENCE</scope>
</reference>
<evidence type="ECO:0000313" key="4">
    <source>
        <dbReference type="EMBL" id="JAD09092.1"/>
    </source>
</evidence>
<dbReference type="InterPro" id="IPR037695">
    <property type="entry name" value="IQUB"/>
</dbReference>
<accession>A0A0A1XDQ3</accession>
<dbReference type="PANTHER" id="PTHR21074">
    <property type="entry name" value="IQ AND UBIQUITIN-LIKE DOMAIN-CONTAINING PROTEIN"/>
    <property type="match status" value="1"/>
</dbReference>
<dbReference type="GO" id="GO:0030317">
    <property type="term" value="P:flagellated sperm motility"/>
    <property type="evidence" value="ECO:0007669"/>
    <property type="project" value="TreeGrafter"/>
</dbReference>
<evidence type="ECO:0000256" key="2">
    <source>
        <dbReference type="SAM" id="MobiDB-lite"/>
    </source>
</evidence>
<feature type="domain" description="IQ motif and ubiquitin-like" evidence="3">
    <location>
        <begin position="410"/>
        <end position="521"/>
    </location>
</feature>
<dbReference type="InterPro" id="IPR057887">
    <property type="entry name" value="IQUB_helical"/>
</dbReference>